<feature type="domain" description="DUF1659" evidence="1">
    <location>
        <begin position="6"/>
        <end position="72"/>
    </location>
</feature>
<dbReference type="RefSeq" id="WP_009496710.1">
    <property type="nucleotide sequence ID" value="NZ_FUYJ01000001.1"/>
</dbReference>
<keyword evidence="3" id="KW-1185">Reference proteome</keyword>
<reference evidence="3" key="1">
    <citation type="submission" date="2017-02" db="EMBL/GenBank/DDBJ databases">
        <authorList>
            <person name="Varghese N."/>
            <person name="Submissions S."/>
        </authorList>
    </citation>
    <scope>NUCLEOTIDE SEQUENCE [LARGE SCALE GENOMIC DNA]</scope>
    <source>
        <strain evidence="3">DSM 23966</strain>
    </source>
</reference>
<proteinExistence type="predicted"/>
<dbReference type="Proteomes" id="UP000190042">
    <property type="component" value="Unassembled WGS sequence"/>
</dbReference>
<accession>A0A1T4XHM0</accession>
<gene>
    <name evidence="2" type="ORF">SAMN04244570_0786</name>
</gene>
<organism evidence="2 3">
    <name type="scientific">Sporosarcina newyorkensis</name>
    <dbReference type="NCBI Taxonomy" id="759851"/>
    <lineage>
        <taxon>Bacteria</taxon>
        <taxon>Bacillati</taxon>
        <taxon>Bacillota</taxon>
        <taxon>Bacilli</taxon>
        <taxon>Bacillales</taxon>
        <taxon>Caryophanaceae</taxon>
        <taxon>Sporosarcina</taxon>
    </lineage>
</organism>
<dbReference type="InterPro" id="IPR012454">
    <property type="entry name" value="DUF1659"/>
</dbReference>
<protein>
    <recommendedName>
        <fullName evidence="1">DUF1659 domain-containing protein</fullName>
    </recommendedName>
</protein>
<dbReference type="EMBL" id="FUYJ01000001">
    <property type="protein sequence ID" value="SKA89072.1"/>
    <property type="molecule type" value="Genomic_DNA"/>
</dbReference>
<name>A0A1T4XHM0_9BACL</name>
<evidence type="ECO:0000313" key="2">
    <source>
        <dbReference type="EMBL" id="SKA89072.1"/>
    </source>
</evidence>
<evidence type="ECO:0000259" key="1">
    <source>
        <dbReference type="Pfam" id="PF07872"/>
    </source>
</evidence>
<dbReference type="Pfam" id="PF07872">
    <property type="entry name" value="DUF1659"/>
    <property type="match status" value="1"/>
</dbReference>
<sequence>MAASLEFSQAVGKIHFNAGTNEKGNIIRKVKTYKHITRESTATDLSVAFTQLASLSSYLMMKAEKVVTEEVQDD</sequence>
<evidence type="ECO:0000313" key="3">
    <source>
        <dbReference type="Proteomes" id="UP000190042"/>
    </source>
</evidence>
<dbReference type="AlphaFoldDB" id="A0A1T4XHM0"/>